<evidence type="ECO:0000259" key="9">
    <source>
        <dbReference type="Pfam" id="PF13231"/>
    </source>
</evidence>
<feature type="domain" description="Glycosyltransferase RgtA/B/C/D-like" evidence="9">
    <location>
        <begin position="60"/>
        <end position="206"/>
    </location>
</feature>
<organism evidence="10 11">
    <name type="scientific">Candidatus Daviesbacteria bacterium RIFCSPLOWO2_02_FULL_38_15</name>
    <dbReference type="NCBI Taxonomy" id="1797794"/>
    <lineage>
        <taxon>Bacteria</taxon>
        <taxon>Candidatus Daviesiibacteriota</taxon>
    </lineage>
</organism>
<dbReference type="EMBL" id="MFDV01000008">
    <property type="protein sequence ID" value="OGE72406.1"/>
    <property type="molecule type" value="Genomic_DNA"/>
</dbReference>
<feature type="transmembrane region" description="Helical" evidence="8">
    <location>
        <begin position="154"/>
        <end position="183"/>
    </location>
</feature>
<keyword evidence="2" id="KW-1003">Cell membrane</keyword>
<protein>
    <recommendedName>
        <fullName evidence="9">Glycosyltransferase RgtA/B/C/D-like domain-containing protein</fullName>
    </recommendedName>
</protein>
<sequence length="522" mass="59244">MIILIFLAVLLRIFNFSFPAFTTDEVRIAFRGYEISRNGVDELGRKFPYLFNSLDDYQLPLVSYISALGAGIFGKSELGVRMPFIIMGLILVLLTYKVATQLSREKTFHFLSAFIVATSPGLIFVSKIPNESIVLTTLFLLLFYLLNKDRRNLLLILLTIILLIFTSKFSWFILTSFVVYTLFIYKKILDTKVGLKISLISLVFTILAFALFLRVPQGVRSLSENNLSLFSDISIKNGIDKIRGQGIQSGWPSILERILINKAHFFPIGILHWLSNIQLAVLFGQFSKDGNLGFIGMGAFPKVTIIPFLMGLIFLIRDRKSKLLLYPVIITLPSALIYPQLSPQIVILTLPFVAYVIAFGLLQINKILRSLIILFMIIELLINFFFLSPQIKLTDELRPYWIIPIVHDAFKLSNTDQVLVSDDFAQDPASFIEWYAPINSQAFPLKIPYPYKVRQTNLGNIKSIGFSDSFKPCDSGEKSKLFLSKRDFDRAKKFISDNVTRTYLNSKGLAVVYFMESGGCIN</sequence>
<dbReference type="PANTHER" id="PTHR33908:SF11">
    <property type="entry name" value="MEMBRANE PROTEIN"/>
    <property type="match status" value="1"/>
</dbReference>
<keyword evidence="6 8" id="KW-1133">Transmembrane helix</keyword>
<dbReference type="Pfam" id="PF13231">
    <property type="entry name" value="PMT_2"/>
    <property type="match status" value="1"/>
</dbReference>
<name>A0A1F5N419_9BACT</name>
<evidence type="ECO:0000256" key="3">
    <source>
        <dbReference type="ARBA" id="ARBA00022676"/>
    </source>
</evidence>
<dbReference type="InterPro" id="IPR038731">
    <property type="entry name" value="RgtA/B/C-like"/>
</dbReference>
<feature type="transmembrane region" description="Helical" evidence="8">
    <location>
        <begin position="265"/>
        <end position="286"/>
    </location>
</feature>
<dbReference type="AlphaFoldDB" id="A0A1F5N419"/>
<feature type="transmembrane region" description="Helical" evidence="8">
    <location>
        <begin position="195"/>
        <end position="213"/>
    </location>
</feature>
<proteinExistence type="predicted"/>
<reference evidence="10 11" key="1">
    <citation type="journal article" date="2016" name="Nat. Commun.">
        <title>Thousands of microbial genomes shed light on interconnected biogeochemical processes in an aquifer system.</title>
        <authorList>
            <person name="Anantharaman K."/>
            <person name="Brown C.T."/>
            <person name="Hug L.A."/>
            <person name="Sharon I."/>
            <person name="Castelle C.J."/>
            <person name="Probst A.J."/>
            <person name="Thomas B.C."/>
            <person name="Singh A."/>
            <person name="Wilkins M.J."/>
            <person name="Karaoz U."/>
            <person name="Brodie E.L."/>
            <person name="Williams K.H."/>
            <person name="Hubbard S.S."/>
            <person name="Banfield J.F."/>
        </authorList>
    </citation>
    <scope>NUCLEOTIDE SEQUENCE [LARGE SCALE GENOMIC DNA]</scope>
</reference>
<gene>
    <name evidence="10" type="ORF">A3H40_04140</name>
</gene>
<evidence type="ECO:0000256" key="1">
    <source>
        <dbReference type="ARBA" id="ARBA00004651"/>
    </source>
</evidence>
<comment type="subcellular location">
    <subcellularLocation>
        <location evidence="1">Cell membrane</location>
        <topology evidence="1">Multi-pass membrane protein</topology>
    </subcellularLocation>
</comment>
<evidence type="ECO:0000256" key="7">
    <source>
        <dbReference type="ARBA" id="ARBA00023136"/>
    </source>
</evidence>
<evidence type="ECO:0000256" key="2">
    <source>
        <dbReference type="ARBA" id="ARBA00022475"/>
    </source>
</evidence>
<keyword evidence="4" id="KW-0808">Transferase</keyword>
<dbReference type="GO" id="GO:0005886">
    <property type="term" value="C:plasma membrane"/>
    <property type="evidence" value="ECO:0007669"/>
    <property type="project" value="UniProtKB-SubCell"/>
</dbReference>
<dbReference type="GO" id="GO:0016763">
    <property type="term" value="F:pentosyltransferase activity"/>
    <property type="evidence" value="ECO:0007669"/>
    <property type="project" value="TreeGrafter"/>
</dbReference>
<evidence type="ECO:0000313" key="10">
    <source>
        <dbReference type="EMBL" id="OGE72406.1"/>
    </source>
</evidence>
<feature type="transmembrane region" description="Helical" evidence="8">
    <location>
        <begin position="78"/>
        <end position="96"/>
    </location>
</feature>
<feature type="transmembrane region" description="Helical" evidence="8">
    <location>
        <begin position="345"/>
        <end position="364"/>
    </location>
</feature>
<keyword evidence="3" id="KW-0328">Glycosyltransferase</keyword>
<dbReference type="InterPro" id="IPR050297">
    <property type="entry name" value="LipidA_mod_glycosyltrf_83"/>
</dbReference>
<evidence type="ECO:0000313" key="11">
    <source>
        <dbReference type="Proteomes" id="UP000177057"/>
    </source>
</evidence>
<keyword evidence="7 8" id="KW-0472">Membrane</keyword>
<evidence type="ECO:0000256" key="4">
    <source>
        <dbReference type="ARBA" id="ARBA00022679"/>
    </source>
</evidence>
<dbReference type="STRING" id="1797794.A3H40_04140"/>
<feature type="transmembrane region" description="Helical" evidence="8">
    <location>
        <begin position="292"/>
        <end position="316"/>
    </location>
</feature>
<evidence type="ECO:0000256" key="5">
    <source>
        <dbReference type="ARBA" id="ARBA00022692"/>
    </source>
</evidence>
<evidence type="ECO:0000256" key="8">
    <source>
        <dbReference type="SAM" id="Phobius"/>
    </source>
</evidence>
<dbReference type="Proteomes" id="UP000177057">
    <property type="component" value="Unassembled WGS sequence"/>
</dbReference>
<accession>A0A1F5N419</accession>
<evidence type="ECO:0000256" key="6">
    <source>
        <dbReference type="ARBA" id="ARBA00022989"/>
    </source>
</evidence>
<feature type="transmembrane region" description="Helical" evidence="8">
    <location>
        <begin position="323"/>
        <end position="339"/>
    </location>
</feature>
<dbReference type="GO" id="GO:0009103">
    <property type="term" value="P:lipopolysaccharide biosynthetic process"/>
    <property type="evidence" value="ECO:0007669"/>
    <property type="project" value="UniProtKB-ARBA"/>
</dbReference>
<feature type="transmembrane region" description="Helical" evidence="8">
    <location>
        <begin position="108"/>
        <end position="126"/>
    </location>
</feature>
<keyword evidence="5 8" id="KW-0812">Transmembrane</keyword>
<dbReference type="PANTHER" id="PTHR33908">
    <property type="entry name" value="MANNOSYLTRANSFERASE YKCB-RELATED"/>
    <property type="match status" value="1"/>
</dbReference>
<feature type="transmembrane region" description="Helical" evidence="8">
    <location>
        <begin position="371"/>
        <end position="388"/>
    </location>
</feature>
<comment type="caution">
    <text evidence="10">The sequence shown here is derived from an EMBL/GenBank/DDBJ whole genome shotgun (WGS) entry which is preliminary data.</text>
</comment>
<feature type="transmembrane region" description="Helical" evidence="8">
    <location>
        <begin position="132"/>
        <end position="147"/>
    </location>
</feature>